<evidence type="ECO:0000256" key="4">
    <source>
        <dbReference type="ARBA" id="ARBA00022692"/>
    </source>
</evidence>
<keyword evidence="9 10" id="KW-1208">Phospholipid metabolism</keyword>
<keyword evidence="4 10" id="KW-0812">Transmembrane</keyword>
<evidence type="ECO:0000313" key="12">
    <source>
        <dbReference type="Proteomes" id="UP001165413"/>
    </source>
</evidence>
<comment type="similarity">
    <text evidence="10">Belongs to the PlsY family.</text>
</comment>
<proteinExistence type="inferred from homology"/>
<feature type="transmembrane region" description="Helical" evidence="10">
    <location>
        <begin position="139"/>
        <end position="158"/>
    </location>
</feature>
<comment type="caution">
    <text evidence="10">Lacks conserved residue(s) required for the propagation of feature annotation.</text>
</comment>
<evidence type="ECO:0000256" key="1">
    <source>
        <dbReference type="ARBA" id="ARBA00022475"/>
    </source>
</evidence>
<evidence type="ECO:0000256" key="7">
    <source>
        <dbReference type="ARBA" id="ARBA00023136"/>
    </source>
</evidence>
<name>A0AA42BNX9_9ALTE</name>
<dbReference type="GO" id="GO:0008654">
    <property type="term" value="P:phospholipid biosynthetic process"/>
    <property type="evidence" value="ECO:0007669"/>
    <property type="project" value="UniProtKB-UniRule"/>
</dbReference>
<dbReference type="GO" id="GO:0005886">
    <property type="term" value="C:plasma membrane"/>
    <property type="evidence" value="ECO:0007669"/>
    <property type="project" value="UniProtKB-SubCell"/>
</dbReference>
<evidence type="ECO:0000256" key="10">
    <source>
        <dbReference type="HAMAP-Rule" id="MF_01043"/>
    </source>
</evidence>
<evidence type="ECO:0000256" key="2">
    <source>
        <dbReference type="ARBA" id="ARBA00022516"/>
    </source>
</evidence>
<keyword evidence="7 10" id="KW-0472">Membrane</keyword>
<feature type="transmembrane region" description="Helical" evidence="10">
    <location>
        <begin position="108"/>
        <end position="133"/>
    </location>
</feature>
<keyword evidence="8 10" id="KW-0594">Phospholipid biosynthesis</keyword>
<dbReference type="PANTHER" id="PTHR30309">
    <property type="entry name" value="INNER MEMBRANE PROTEIN YGIH"/>
    <property type="match status" value="1"/>
</dbReference>
<comment type="catalytic activity">
    <reaction evidence="10">
        <text>an acyl phosphate + sn-glycerol 3-phosphate = a 1-acyl-sn-glycero-3-phosphate + phosphate</text>
        <dbReference type="Rhea" id="RHEA:34075"/>
        <dbReference type="ChEBI" id="CHEBI:43474"/>
        <dbReference type="ChEBI" id="CHEBI:57597"/>
        <dbReference type="ChEBI" id="CHEBI:57970"/>
        <dbReference type="ChEBI" id="CHEBI:59918"/>
        <dbReference type="EC" id="2.3.1.275"/>
    </reaction>
</comment>
<keyword evidence="2 10" id="KW-0444">Lipid biosynthesis</keyword>
<sequence>MLITSLFMVLVAYLLGSITSALPIAKLFNLPDPRTQGSNNAGATNIYRLGGKRPALLVLCADILKGTVPVYVGFYLGLTPLALGFVALGACLGHMYPVYFQFQGGKGVATALGCFLPLGFDFVGILITLWIIIYRIFRWSSLAALVTVGVAPSLAYWLQPDFTYPVAMLSGLIVFQHRSNILRLVQGTEPKT</sequence>
<dbReference type="Proteomes" id="UP001165413">
    <property type="component" value="Unassembled WGS sequence"/>
</dbReference>
<dbReference type="InterPro" id="IPR003811">
    <property type="entry name" value="G3P_acylTferase_PlsY"/>
</dbReference>
<dbReference type="EC" id="2.3.1.275" evidence="10"/>
<comment type="subunit">
    <text evidence="10">Probably interacts with PlsX.</text>
</comment>
<gene>
    <name evidence="10 11" type="primary">plsY</name>
    <name evidence="11" type="ORF">NLF92_02805</name>
</gene>
<keyword evidence="12" id="KW-1185">Reference proteome</keyword>
<feature type="transmembrane region" description="Helical" evidence="10">
    <location>
        <begin position="74"/>
        <end position="96"/>
    </location>
</feature>
<dbReference type="EMBL" id="JANATA010000003">
    <property type="protein sequence ID" value="MCP3427871.1"/>
    <property type="molecule type" value="Genomic_DNA"/>
</dbReference>
<reference evidence="11" key="1">
    <citation type="submission" date="2022-07" db="EMBL/GenBank/DDBJ databases">
        <title>Characterization of the Novel Bacterium Alteromonas immobilis LMIT006 and Alteromonas gregis LMIT007.</title>
        <authorList>
            <person name="Lin X."/>
        </authorList>
    </citation>
    <scope>NUCLEOTIDE SEQUENCE</scope>
    <source>
        <strain evidence="11">LMIT007</strain>
    </source>
</reference>
<comment type="pathway">
    <text evidence="10">Lipid metabolism; phospholipid metabolism.</text>
</comment>
<organism evidence="11 12">
    <name type="scientific">Opacimonas viscosa</name>
    <dbReference type="NCBI Taxonomy" id="2961944"/>
    <lineage>
        <taxon>Bacteria</taxon>
        <taxon>Pseudomonadati</taxon>
        <taxon>Pseudomonadota</taxon>
        <taxon>Gammaproteobacteria</taxon>
        <taxon>Alteromonadales</taxon>
        <taxon>Alteromonadaceae</taxon>
        <taxon>Opacimonas</taxon>
    </lineage>
</organism>
<dbReference type="HAMAP" id="MF_01043">
    <property type="entry name" value="PlsY"/>
    <property type="match status" value="1"/>
</dbReference>
<evidence type="ECO:0000256" key="9">
    <source>
        <dbReference type="ARBA" id="ARBA00023264"/>
    </source>
</evidence>
<keyword evidence="11" id="KW-0012">Acyltransferase</keyword>
<keyword evidence="1 10" id="KW-1003">Cell membrane</keyword>
<comment type="function">
    <text evidence="10">Catalyzes the transfer of an acyl group from acyl-phosphate (acyl-PO(4)) to glycerol-3-phosphate (G3P) to form lysophosphatidic acid (LPA). This enzyme utilizes acyl-phosphate as fatty acyl donor, but not acyl-CoA or acyl-ACP.</text>
</comment>
<evidence type="ECO:0000256" key="3">
    <source>
        <dbReference type="ARBA" id="ARBA00022679"/>
    </source>
</evidence>
<keyword evidence="5 10" id="KW-1133">Transmembrane helix</keyword>
<comment type="caution">
    <text evidence="11">The sequence shown here is derived from an EMBL/GenBank/DDBJ whole genome shotgun (WGS) entry which is preliminary data.</text>
</comment>
<dbReference type="Pfam" id="PF02660">
    <property type="entry name" value="G3P_acyltransf"/>
    <property type="match status" value="1"/>
</dbReference>
<keyword evidence="3 10" id="KW-0808">Transferase</keyword>
<evidence type="ECO:0000256" key="6">
    <source>
        <dbReference type="ARBA" id="ARBA00023098"/>
    </source>
</evidence>
<dbReference type="GO" id="GO:0043772">
    <property type="term" value="F:acyl-phosphate glycerol-3-phosphate acyltransferase activity"/>
    <property type="evidence" value="ECO:0007669"/>
    <property type="project" value="UniProtKB-UniRule"/>
</dbReference>
<evidence type="ECO:0000313" key="11">
    <source>
        <dbReference type="EMBL" id="MCP3427871.1"/>
    </source>
</evidence>
<dbReference type="NCBIfam" id="TIGR00023">
    <property type="entry name" value="glycerol-3-phosphate 1-O-acyltransferase PlsY"/>
    <property type="match status" value="1"/>
</dbReference>
<dbReference type="AlphaFoldDB" id="A0AA42BNX9"/>
<dbReference type="RefSeq" id="WP_254098661.1">
    <property type="nucleotide sequence ID" value="NZ_JANATA010000003.1"/>
</dbReference>
<evidence type="ECO:0000256" key="8">
    <source>
        <dbReference type="ARBA" id="ARBA00023209"/>
    </source>
</evidence>
<accession>A0AA42BNX9</accession>
<protein>
    <recommendedName>
        <fullName evidence="10">Glycerol-3-phosphate acyltransferase</fullName>
    </recommendedName>
    <alternativeName>
        <fullName evidence="10">Acyl-PO4 G3P acyltransferase</fullName>
    </alternativeName>
    <alternativeName>
        <fullName evidence="10">Acyl-phosphate--glycerol-3-phosphate acyltransferase</fullName>
    </alternativeName>
    <alternativeName>
        <fullName evidence="10">G3P acyltransferase</fullName>
        <shortName evidence="10">GPAT</shortName>
        <ecNumber evidence="10">2.3.1.275</ecNumber>
    </alternativeName>
    <alternativeName>
        <fullName evidence="10">Lysophosphatidic acid synthase</fullName>
        <shortName evidence="10">LPA synthase</shortName>
    </alternativeName>
</protein>
<dbReference type="SMART" id="SM01207">
    <property type="entry name" value="G3P_acyltransf"/>
    <property type="match status" value="1"/>
</dbReference>
<keyword evidence="6 10" id="KW-0443">Lipid metabolism</keyword>
<comment type="subcellular location">
    <subcellularLocation>
        <location evidence="10">Cell membrane</location>
        <topology evidence="10">Multi-pass membrane protein</topology>
    </subcellularLocation>
</comment>
<evidence type="ECO:0000256" key="5">
    <source>
        <dbReference type="ARBA" id="ARBA00022989"/>
    </source>
</evidence>
<dbReference type="PANTHER" id="PTHR30309:SF0">
    <property type="entry name" value="GLYCEROL-3-PHOSPHATE ACYLTRANSFERASE-RELATED"/>
    <property type="match status" value="1"/>
</dbReference>